<comment type="caution">
    <text evidence="1">The sequence shown here is derived from an EMBL/GenBank/DDBJ whole genome shotgun (WGS) entry which is preliminary data.</text>
</comment>
<proteinExistence type="predicted"/>
<gene>
    <name evidence="1" type="ORF">EZS28_054181</name>
</gene>
<name>A0A5J4QTH1_9EUKA</name>
<accession>A0A5J4QTH1</accession>
<evidence type="ECO:0000313" key="1">
    <source>
        <dbReference type="EMBL" id="KAA6324519.1"/>
    </source>
</evidence>
<feature type="non-terminal residue" evidence="1">
    <location>
        <position position="1"/>
    </location>
</feature>
<organism evidence="1 2">
    <name type="scientific">Streblomastix strix</name>
    <dbReference type="NCBI Taxonomy" id="222440"/>
    <lineage>
        <taxon>Eukaryota</taxon>
        <taxon>Metamonada</taxon>
        <taxon>Preaxostyla</taxon>
        <taxon>Oxymonadida</taxon>
        <taxon>Streblomastigidae</taxon>
        <taxon>Streblomastix</taxon>
    </lineage>
</organism>
<dbReference type="Proteomes" id="UP000324800">
    <property type="component" value="Unassembled WGS sequence"/>
</dbReference>
<protein>
    <submittedName>
        <fullName evidence="1">Uncharacterized protein</fullName>
    </submittedName>
</protein>
<evidence type="ECO:0000313" key="2">
    <source>
        <dbReference type="Proteomes" id="UP000324800"/>
    </source>
</evidence>
<dbReference type="EMBL" id="SNRW01044357">
    <property type="protein sequence ID" value="KAA6324519.1"/>
    <property type="molecule type" value="Genomic_DNA"/>
</dbReference>
<sequence>RLPEVINCIADSLSRLNSSADYSTDPQLEQILFLWWNLELTLDLFENQFNTILPRYVQTDPRNSNAKWIGLFDHTLESEILWIHPPIPMISQIQ</sequence>
<reference evidence="1 2" key="1">
    <citation type="submission" date="2019-03" db="EMBL/GenBank/DDBJ databases">
        <title>Single cell metagenomics reveals metabolic interactions within the superorganism composed of flagellate Streblomastix strix and complex community of Bacteroidetes bacteria on its surface.</title>
        <authorList>
            <person name="Treitli S.C."/>
            <person name="Kolisko M."/>
            <person name="Husnik F."/>
            <person name="Keeling P."/>
            <person name="Hampl V."/>
        </authorList>
    </citation>
    <scope>NUCLEOTIDE SEQUENCE [LARGE SCALE GENOMIC DNA]</scope>
    <source>
        <strain evidence="1">ST1C</strain>
    </source>
</reference>
<dbReference type="AlphaFoldDB" id="A0A5J4QTH1"/>